<comment type="caution">
    <text evidence="1">The sequence shown here is derived from an EMBL/GenBank/DDBJ whole genome shotgun (WGS) entry which is preliminary data.</text>
</comment>
<accession>A0ACC2LVE1</accession>
<protein>
    <submittedName>
        <fullName evidence="1">Uncharacterized protein</fullName>
    </submittedName>
</protein>
<proteinExistence type="predicted"/>
<dbReference type="Proteomes" id="UP001234297">
    <property type="component" value="Chromosome 3"/>
</dbReference>
<evidence type="ECO:0000313" key="2">
    <source>
        <dbReference type="Proteomes" id="UP001234297"/>
    </source>
</evidence>
<sequence>MVEPGAVSEDVADVKPANGTGPLIDTADTMVGKKEDYENGIQEAGGDVKEKEESKNVKTGQDDDVKEGKESIKEAREEGDGGKMEEEDVKENKDAKRKEKEEKSEGGPKEDGEDRKLEEGGELKEDNEMEEVEEKDKEGKGNKGSKKRQRGRKVVEKVKTKKTEEEGQKKGEVKKNEEGEEKKRETKKKEAVNNKKTKGLSTPVAFSIDRPVRERKSVERLVASIEKESVKEFLIEKGKGTLLKDIPNVVYKLSKRKTDDTLKMLHTILFGRRGKAFHIKNNISQFSGFVWHNNEEKQRAKVKEKLDKCVKDKLLEFCDVLDIPVVKTAARKEDLVVKLLDFMVAPYATTDVLLAEKDQSNNAKRQRRTGSRSGSKRSRGTPAQRSATKRRKIDTPNSKEKESAPETEDENEEEEEEDNENGIPDEDEDGTPVPSEMEEKEDEPEEGDDNDSGSGSHGSKKSSKKGFSTKTAKGSDSEEEDGEDKGKGKQGPKRSAKGKSASKVEKGSEPEEEDDEDTGKGKQGSKRSKGQSAKVKKGSDSEKEDDEVTGKGKQRSKRSTKGHSVAEVVKRSESEEEDDEAVEDKRGSMKSTKRSYAGKFYTKKAKTQKLALATTPPKSSTRISNNRTKAGDSSDSSPRVFSQKKNEDRAPKKSSTLSKTASKARPGKNVAKGRDKPRKKESGPSEEDLRNEICEILKEVDFNTATFTDILKQLARRFDTDLTPRKAVIKIMIQEELTKLADEEEENEDDGDAGNEENPESVGVEA</sequence>
<reference evidence="1 2" key="1">
    <citation type="journal article" date="2022" name="Hortic Res">
        <title>A haplotype resolved chromosomal level avocado genome allows analysis of novel avocado genes.</title>
        <authorList>
            <person name="Nath O."/>
            <person name="Fletcher S.J."/>
            <person name="Hayward A."/>
            <person name="Shaw L.M."/>
            <person name="Masouleh A.K."/>
            <person name="Furtado A."/>
            <person name="Henry R.J."/>
            <person name="Mitter N."/>
        </authorList>
    </citation>
    <scope>NUCLEOTIDE SEQUENCE [LARGE SCALE GENOMIC DNA]</scope>
    <source>
        <strain evidence="2">cv. Hass</strain>
    </source>
</reference>
<name>A0ACC2LVE1_PERAE</name>
<keyword evidence="2" id="KW-1185">Reference proteome</keyword>
<evidence type="ECO:0000313" key="1">
    <source>
        <dbReference type="EMBL" id="KAJ8637340.1"/>
    </source>
</evidence>
<organism evidence="1 2">
    <name type="scientific">Persea americana</name>
    <name type="common">Avocado</name>
    <dbReference type="NCBI Taxonomy" id="3435"/>
    <lineage>
        <taxon>Eukaryota</taxon>
        <taxon>Viridiplantae</taxon>
        <taxon>Streptophyta</taxon>
        <taxon>Embryophyta</taxon>
        <taxon>Tracheophyta</taxon>
        <taxon>Spermatophyta</taxon>
        <taxon>Magnoliopsida</taxon>
        <taxon>Magnoliidae</taxon>
        <taxon>Laurales</taxon>
        <taxon>Lauraceae</taxon>
        <taxon>Persea</taxon>
    </lineage>
</organism>
<dbReference type="EMBL" id="CM056811">
    <property type="protein sequence ID" value="KAJ8637340.1"/>
    <property type="molecule type" value="Genomic_DNA"/>
</dbReference>
<gene>
    <name evidence="1" type="ORF">MRB53_011607</name>
</gene>